<organism evidence="3 4">
    <name type="scientific">Protopolystoma xenopodis</name>
    <dbReference type="NCBI Taxonomy" id="117903"/>
    <lineage>
        <taxon>Eukaryota</taxon>
        <taxon>Metazoa</taxon>
        <taxon>Spiralia</taxon>
        <taxon>Lophotrochozoa</taxon>
        <taxon>Platyhelminthes</taxon>
        <taxon>Monogenea</taxon>
        <taxon>Polyopisthocotylea</taxon>
        <taxon>Polystomatidea</taxon>
        <taxon>Polystomatidae</taxon>
        <taxon>Protopolystoma</taxon>
    </lineage>
</organism>
<dbReference type="OrthoDB" id="272624at2759"/>
<comment type="caution">
    <text evidence="3">The sequence shown here is derived from an EMBL/GenBank/DDBJ whole genome shotgun (WGS) entry which is preliminary data.</text>
</comment>
<dbReference type="InterPro" id="IPR001005">
    <property type="entry name" value="SANT/Myb"/>
</dbReference>
<name>A0A448XGC3_9PLAT</name>
<dbReference type="SUPFAM" id="SSF46689">
    <property type="entry name" value="Homeodomain-like"/>
    <property type="match status" value="1"/>
</dbReference>
<dbReference type="InterPro" id="IPR009057">
    <property type="entry name" value="Homeodomain-like_sf"/>
</dbReference>
<feature type="region of interest" description="Disordered" evidence="1">
    <location>
        <begin position="215"/>
        <end position="254"/>
    </location>
</feature>
<keyword evidence="4" id="KW-1185">Reference proteome</keyword>
<feature type="domain" description="Myb-like" evidence="2">
    <location>
        <begin position="137"/>
        <end position="185"/>
    </location>
</feature>
<protein>
    <recommendedName>
        <fullName evidence="2">Myb-like domain-containing protein</fullName>
    </recommendedName>
</protein>
<sequence length="284" mass="31851">MRFKASTFSPNKGMNTEYNKVASYRLERESLKAEFCNDKVSTITQDINSFDSEGDIPIKEDAMCDSISSDNKETNNFIDPLAPQVRIDADGNIVIDETSLTIQRDTSSEGRILRHVNEENGIISSSYSSFKPPKALPGSRWSEKETTLFYRALNTIGTDFYLMGLLFPHRTRSQLKAKFKREEKINHHLVNEALKNRRSYDLSALCPMSDEESVEVAPTCGDVSDTDNSKSIKRPPGRPPSLLKKRSRQTLASSDHVVEVIETVLAQTSHNSSPDEMTDHGSVI</sequence>
<dbReference type="GO" id="GO:0000126">
    <property type="term" value="C:transcription factor TFIIIB complex"/>
    <property type="evidence" value="ECO:0007669"/>
    <property type="project" value="TreeGrafter"/>
</dbReference>
<dbReference type="GO" id="GO:0001156">
    <property type="term" value="F:TFIIIC-class transcription factor complex binding"/>
    <property type="evidence" value="ECO:0007669"/>
    <property type="project" value="TreeGrafter"/>
</dbReference>
<dbReference type="CDD" id="cd00167">
    <property type="entry name" value="SANT"/>
    <property type="match status" value="1"/>
</dbReference>
<gene>
    <name evidence="3" type="ORF">PXEA_LOCUS29582</name>
</gene>
<proteinExistence type="predicted"/>
<accession>A0A448XGC3</accession>
<evidence type="ECO:0000256" key="1">
    <source>
        <dbReference type="SAM" id="MobiDB-lite"/>
    </source>
</evidence>
<evidence type="ECO:0000259" key="2">
    <source>
        <dbReference type="SMART" id="SM00717"/>
    </source>
</evidence>
<dbReference type="AlphaFoldDB" id="A0A448XGC3"/>
<dbReference type="InterPro" id="IPR039467">
    <property type="entry name" value="TFIIIB_B''_Myb"/>
</dbReference>
<dbReference type="Pfam" id="PF15963">
    <property type="entry name" value="Myb_DNA-bind_7"/>
    <property type="match status" value="1"/>
</dbReference>
<feature type="non-terminal residue" evidence="3">
    <location>
        <position position="1"/>
    </location>
</feature>
<reference evidence="3" key="1">
    <citation type="submission" date="2018-11" db="EMBL/GenBank/DDBJ databases">
        <authorList>
            <consortium name="Pathogen Informatics"/>
        </authorList>
    </citation>
    <scope>NUCLEOTIDE SEQUENCE</scope>
</reference>
<dbReference type="PANTHER" id="PTHR22929">
    <property type="entry name" value="RNA POLYMERASE III TRANSCRIPTION INITIATION FACTOR B"/>
    <property type="match status" value="1"/>
</dbReference>
<evidence type="ECO:0000313" key="4">
    <source>
        <dbReference type="Proteomes" id="UP000784294"/>
    </source>
</evidence>
<dbReference type="PANTHER" id="PTHR22929:SF0">
    <property type="entry name" value="TRANSCRIPTION FACTOR TFIIIB COMPONENT B'' HOMOLOG"/>
    <property type="match status" value="1"/>
</dbReference>
<dbReference type="SMART" id="SM00717">
    <property type="entry name" value="SANT"/>
    <property type="match status" value="1"/>
</dbReference>
<dbReference type="Proteomes" id="UP000784294">
    <property type="component" value="Unassembled WGS sequence"/>
</dbReference>
<feature type="compositionally biased region" description="Polar residues" evidence="1">
    <location>
        <begin position="265"/>
        <end position="275"/>
    </location>
</feature>
<dbReference type="EMBL" id="CAAALY010251503">
    <property type="protein sequence ID" value="VEL36142.1"/>
    <property type="molecule type" value="Genomic_DNA"/>
</dbReference>
<feature type="region of interest" description="Disordered" evidence="1">
    <location>
        <begin position="265"/>
        <end position="284"/>
    </location>
</feature>
<evidence type="ECO:0000313" key="3">
    <source>
        <dbReference type="EMBL" id="VEL36142.1"/>
    </source>
</evidence>
<dbReference type="GO" id="GO:0070898">
    <property type="term" value="P:RNA polymerase III preinitiation complex assembly"/>
    <property type="evidence" value="ECO:0007669"/>
    <property type="project" value="TreeGrafter"/>
</dbReference>